<dbReference type="EMBL" id="FQWD01000004">
    <property type="protein sequence ID" value="SHG74619.1"/>
    <property type="molecule type" value="Genomic_DNA"/>
</dbReference>
<name>A0A1M5MCJ7_9ALTE</name>
<dbReference type="Proteomes" id="UP000184520">
    <property type="component" value="Unassembled WGS sequence"/>
</dbReference>
<dbReference type="Pfam" id="PF17680">
    <property type="entry name" value="FlgO"/>
    <property type="match status" value="1"/>
</dbReference>
<sequence>MRVKHGILAGVALAALSACSSPHHRDVYNEHSHHQQVVPQQQTQYCNHPSHYGTQKPPQNRHHSPQYVHVDDTLQQAHQMQSRPMQINGWQPPVHTYRPVYTHKLLGDYAEQITMKLVENMRYVTVNTPVAVASFVDLDSSLGRTNILGNQLAESFITELQEFGVPVVDFKTTGVIHVGDSGDFVFSRKLGELARNPHIKYILSGTMTYNDRGVILNVRMVDINSKVVVASSKGFVPQFIVESLYPRNYVDGIVLDSTS</sequence>
<dbReference type="PROSITE" id="PS51257">
    <property type="entry name" value="PROKAR_LIPOPROTEIN"/>
    <property type="match status" value="1"/>
</dbReference>
<dbReference type="AlphaFoldDB" id="A0A1M5MCJ7"/>
<dbReference type="OrthoDB" id="5296088at2"/>
<dbReference type="RefSeq" id="WP_073323755.1">
    <property type="nucleotide sequence ID" value="NZ_FQWD01000004.1"/>
</dbReference>
<feature type="domain" description="FlgO" evidence="1">
    <location>
        <begin position="111"/>
        <end position="238"/>
    </location>
</feature>
<reference evidence="3" key="1">
    <citation type="submission" date="2016-11" db="EMBL/GenBank/DDBJ databases">
        <authorList>
            <person name="Varghese N."/>
            <person name="Submissions S."/>
        </authorList>
    </citation>
    <scope>NUCLEOTIDE SEQUENCE [LARGE SCALE GENOMIC DNA]</scope>
    <source>
        <strain evidence="3">CGMCC 1.8995</strain>
    </source>
</reference>
<dbReference type="InterPro" id="IPR041215">
    <property type="entry name" value="FlgO_dom"/>
</dbReference>
<proteinExistence type="predicted"/>
<evidence type="ECO:0000259" key="1">
    <source>
        <dbReference type="Pfam" id="PF17680"/>
    </source>
</evidence>
<accession>A0A1M5MCJ7</accession>
<dbReference type="STRING" id="634436.SAMN05216361_2971"/>
<gene>
    <name evidence="2" type="ORF">SAMN05216361_2971</name>
</gene>
<evidence type="ECO:0000313" key="3">
    <source>
        <dbReference type="Proteomes" id="UP000184520"/>
    </source>
</evidence>
<keyword evidence="3" id="KW-1185">Reference proteome</keyword>
<evidence type="ECO:0000313" key="2">
    <source>
        <dbReference type="EMBL" id="SHG74619.1"/>
    </source>
</evidence>
<organism evidence="2 3">
    <name type="scientific">Marisediminitalea aggregata</name>
    <dbReference type="NCBI Taxonomy" id="634436"/>
    <lineage>
        <taxon>Bacteria</taxon>
        <taxon>Pseudomonadati</taxon>
        <taxon>Pseudomonadota</taxon>
        <taxon>Gammaproteobacteria</taxon>
        <taxon>Alteromonadales</taxon>
        <taxon>Alteromonadaceae</taxon>
        <taxon>Marisediminitalea</taxon>
    </lineage>
</organism>
<protein>
    <recommendedName>
        <fullName evidence="1">FlgO domain-containing protein</fullName>
    </recommendedName>
</protein>